<dbReference type="AlphaFoldDB" id="A0A7K1FIT0"/>
<comment type="function">
    <text evidence="5 6">Negative regulator of class I heat shock genes (grpE-dnaK-dnaJ and groELS operons). Prevents heat-shock induction of these operons.</text>
</comment>
<dbReference type="Pfam" id="PF08220">
    <property type="entry name" value="HTH_DeoR"/>
    <property type="match status" value="1"/>
</dbReference>
<dbReference type="InterPro" id="IPR023120">
    <property type="entry name" value="WHTH_transcript_rep_HrcA_IDD"/>
</dbReference>
<dbReference type="FunFam" id="1.10.10.10:FF:000049">
    <property type="entry name" value="Heat-inducible transcription repressor HrcA"/>
    <property type="match status" value="1"/>
</dbReference>
<dbReference type="RefSeq" id="WP_154767084.1">
    <property type="nucleotide sequence ID" value="NZ_WLYK01000001.1"/>
</dbReference>
<evidence type="ECO:0000313" key="9">
    <source>
        <dbReference type="EMBL" id="MTD13173.1"/>
    </source>
</evidence>
<dbReference type="PANTHER" id="PTHR34824">
    <property type="entry name" value="HEAT-INDUCIBLE TRANSCRIPTION REPRESSOR HRCA"/>
    <property type="match status" value="1"/>
</dbReference>
<dbReference type="InterPro" id="IPR001034">
    <property type="entry name" value="DeoR_HTH"/>
</dbReference>
<dbReference type="InterPro" id="IPR036388">
    <property type="entry name" value="WH-like_DNA-bd_sf"/>
</dbReference>
<gene>
    <name evidence="6 9" type="primary">hrcA</name>
    <name evidence="9" type="ORF">GIS00_04330</name>
</gene>
<keyword evidence="3 6" id="KW-0346">Stress response</keyword>
<comment type="caution">
    <text evidence="9">The sequence shown here is derived from an EMBL/GenBank/DDBJ whole genome shotgun (WGS) entry which is preliminary data.</text>
</comment>
<dbReference type="Pfam" id="PF01628">
    <property type="entry name" value="HrcA"/>
    <property type="match status" value="1"/>
</dbReference>
<accession>A0A7K1FIT0</accession>
<dbReference type="EMBL" id="WLYK01000001">
    <property type="protein sequence ID" value="MTD13173.1"/>
    <property type="molecule type" value="Genomic_DNA"/>
</dbReference>
<dbReference type="GO" id="GO:0003700">
    <property type="term" value="F:DNA-binding transcription factor activity"/>
    <property type="evidence" value="ECO:0007669"/>
    <property type="project" value="InterPro"/>
</dbReference>
<comment type="similarity">
    <text evidence="6">Belongs to the HrcA family.</text>
</comment>
<dbReference type="GO" id="GO:0003677">
    <property type="term" value="F:DNA binding"/>
    <property type="evidence" value="ECO:0007669"/>
    <property type="project" value="InterPro"/>
</dbReference>
<dbReference type="InterPro" id="IPR002571">
    <property type="entry name" value="HrcA"/>
</dbReference>
<evidence type="ECO:0000256" key="5">
    <source>
        <dbReference type="ARBA" id="ARBA00055319"/>
    </source>
</evidence>
<evidence type="ECO:0000256" key="2">
    <source>
        <dbReference type="ARBA" id="ARBA00023015"/>
    </source>
</evidence>
<proteinExistence type="inferred from homology"/>
<reference evidence="9 10" key="1">
    <citation type="submission" date="2019-11" db="EMBL/GenBank/DDBJ databases">
        <authorList>
            <person name="Jiang L.-Q."/>
        </authorList>
    </citation>
    <scope>NUCLEOTIDE SEQUENCE [LARGE SCALE GENOMIC DNA]</scope>
    <source>
        <strain evidence="9 10">YIM 132087</strain>
    </source>
</reference>
<evidence type="ECO:0000256" key="6">
    <source>
        <dbReference type="HAMAP-Rule" id="MF_00081"/>
    </source>
</evidence>
<dbReference type="Proteomes" id="UP000460221">
    <property type="component" value="Unassembled WGS sequence"/>
</dbReference>
<feature type="domain" description="Heat-inducible transcription repressor HrcA C-terminal" evidence="7">
    <location>
        <begin position="104"/>
        <end position="323"/>
    </location>
</feature>
<evidence type="ECO:0000259" key="8">
    <source>
        <dbReference type="Pfam" id="PF08220"/>
    </source>
</evidence>
<dbReference type="GO" id="GO:0045892">
    <property type="term" value="P:negative regulation of DNA-templated transcription"/>
    <property type="evidence" value="ECO:0007669"/>
    <property type="project" value="UniProtKB-UniRule"/>
</dbReference>
<dbReference type="SUPFAM" id="SSF55781">
    <property type="entry name" value="GAF domain-like"/>
    <property type="match status" value="1"/>
</dbReference>
<dbReference type="PIRSF" id="PIRSF005485">
    <property type="entry name" value="HrcA"/>
    <property type="match status" value="1"/>
</dbReference>
<dbReference type="Gene3D" id="3.30.450.40">
    <property type="match status" value="1"/>
</dbReference>
<protein>
    <recommendedName>
        <fullName evidence="6">Heat-inducible transcription repressor HrcA</fullName>
    </recommendedName>
</protein>
<evidence type="ECO:0000313" key="10">
    <source>
        <dbReference type="Proteomes" id="UP000460221"/>
    </source>
</evidence>
<evidence type="ECO:0000256" key="4">
    <source>
        <dbReference type="ARBA" id="ARBA00023163"/>
    </source>
</evidence>
<keyword evidence="2 6" id="KW-0805">Transcription regulation</keyword>
<organism evidence="9 10">
    <name type="scientific">Nakamurella alba</name>
    <dbReference type="NCBI Taxonomy" id="2665158"/>
    <lineage>
        <taxon>Bacteria</taxon>
        <taxon>Bacillati</taxon>
        <taxon>Actinomycetota</taxon>
        <taxon>Actinomycetes</taxon>
        <taxon>Nakamurellales</taxon>
        <taxon>Nakamurellaceae</taxon>
        <taxon>Nakamurella</taxon>
    </lineage>
</organism>
<dbReference type="Gene3D" id="3.30.390.60">
    <property type="entry name" value="Heat-inducible transcription repressor hrca homolog, domain 3"/>
    <property type="match status" value="1"/>
</dbReference>
<evidence type="ECO:0000259" key="7">
    <source>
        <dbReference type="Pfam" id="PF01628"/>
    </source>
</evidence>
<dbReference type="InterPro" id="IPR029016">
    <property type="entry name" value="GAF-like_dom_sf"/>
</dbReference>
<sequence>MSAEDRRFEVLRAIVADYVATHEPVGSKALVERHSLGVSPATIRNDMAVLEDEGYIAQPHTSAGRIPTDKGYRLFVDRLSQVKPMSPGERRAIQSFLAESVDLDDVLRRSVRLLAQLTRQVAVVQYPTLTRSVVRHVEVVALGPTRLLLVVIADTGRVEQRIAETGEPVTDELVGGLRTLLAANVTGRHFSEASGALRGLADLAPPELRPTVTAVTGVLLDALVEHPGERLVLSGTSHVTGAWADQPDSLRGVLEALDEQVTLLKLLAVLEAPDAVMVSIGREHDDINLSTSALVSAGYGSNNLVMGGLAVVGPTRMDYPGTMAAVRAVARYVGEIVSGG</sequence>
<dbReference type="InterPro" id="IPR021153">
    <property type="entry name" value="HrcA_C"/>
</dbReference>
<dbReference type="HAMAP" id="MF_00081">
    <property type="entry name" value="HrcA"/>
    <property type="match status" value="1"/>
</dbReference>
<name>A0A7K1FIT0_9ACTN</name>
<keyword evidence="4 6" id="KW-0804">Transcription</keyword>
<evidence type="ECO:0000256" key="3">
    <source>
        <dbReference type="ARBA" id="ARBA00023016"/>
    </source>
</evidence>
<dbReference type="PANTHER" id="PTHR34824:SF1">
    <property type="entry name" value="HEAT-INDUCIBLE TRANSCRIPTION REPRESSOR HRCA"/>
    <property type="match status" value="1"/>
</dbReference>
<keyword evidence="10" id="KW-1185">Reference proteome</keyword>
<evidence type="ECO:0000256" key="1">
    <source>
        <dbReference type="ARBA" id="ARBA00022491"/>
    </source>
</evidence>
<feature type="domain" description="HTH deoR-type" evidence="8">
    <location>
        <begin position="16"/>
        <end position="63"/>
    </location>
</feature>
<dbReference type="Gene3D" id="1.10.10.10">
    <property type="entry name" value="Winged helix-like DNA-binding domain superfamily/Winged helix DNA-binding domain"/>
    <property type="match status" value="1"/>
</dbReference>
<dbReference type="NCBIfam" id="TIGR00331">
    <property type="entry name" value="hrcA"/>
    <property type="match status" value="1"/>
</dbReference>
<dbReference type="InterPro" id="IPR036390">
    <property type="entry name" value="WH_DNA-bd_sf"/>
</dbReference>
<dbReference type="SUPFAM" id="SSF46785">
    <property type="entry name" value="Winged helix' DNA-binding domain"/>
    <property type="match status" value="1"/>
</dbReference>
<keyword evidence="1 6" id="KW-0678">Repressor</keyword>